<evidence type="ECO:0000313" key="3">
    <source>
        <dbReference type="Proteomes" id="UP000236745"/>
    </source>
</evidence>
<sequence length="99" mass="11086">MCEASANSTAVANVDVDNDDVRVTRWSFEPGAETGHHRHEYDYVITPITNSTMQIEDADGTRHVEIKAGVSYYRLAGVEHNVTNASKTPMIFVETEMKR</sequence>
<dbReference type="InterPro" id="IPR014710">
    <property type="entry name" value="RmlC-like_jellyroll"/>
</dbReference>
<dbReference type="InterPro" id="IPR011051">
    <property type="entry name" value="RmlC_Cupin_sf"/>
</dbReference>
<evidence type="ECO:0000313" key="2">
    <source>
        <dbReference type="EMBL" id="SEG81758.1"/>
    </source>
</evidence>
<dbReference type="Pfam" id="PF07883">
    <property type="entry name" value="Cupin_2"/>
    <property type="match status" value="1"/>
</dbReference>
<dbReference type="OrthoDB" id="9800684at2"/>
<proteinExistence type="predicted"/>
<dbReference type="InterPro" id="IPR013096">
    <property type="entry name" value="Cupin_2"/>
</dbReference>
<keyword evidence="3" id="KW-1185">Reference proteome</keyword>
<organism evidence="2 3">
    <name type="scientific">Marinobacterium lutimaris</name>
    <dbReference type="NCBI Taxonomy" id="568106"/>
    <lineage>
        <taxon>Bacteria</taxon>
        <taxon>Pseudomonadati</taxon>
        <taxon>Pseudomonadota</taxon>
        <taxon>Gammaproteobacteria</taxon>
        <taxon>Oceanospirillales</taxon>
        <taxon>Oceanospirillaceae</taxon>
        <taxon>Marinobacterium</taxon>
    </lineage>
</organism>
<dbReference type="Gene3D" id="2.60.120.10">
    <property type="entry name" value="Jelly Rolls"/>
    <property type="match status" value="1"/>
</dbReference>
<feature type="domain" description="Cupin type-2" evidence="1">
    <location>
        <begin position="25"/>
        <end position="94"/>
    </location>
</feature>
<evidence type="ECO:0000259" key="1">
    <source>
        <dbReference type="Pfam" id="PF07883"/>
    </source>
</evidence>
<dbReference type="EMBL" id="FNVQ01000005">
    <property type="protein sequence ID" value="SEG81758.1"/>
    <property type="molecule type" value="Genomic_DNA"/>
</dbReference>
<name>A0A1H6D9B0_9GAMM</name>
<dbReference type="RefSeq" id="WP_104005077.1">
    <property type="nucleotide sequence ID" value="NZ_FNVQ01000005.1"/>
</dbReference>
<dbReference type="SUPFAM" id="SSF51182">
    <property type="entry name" value="RmlC-like cupins"/>
    <property type="match status" value="1"/>
</dbReference>
<reference evidence="2 3" key="1">
    <citation type="submission" date="2016-10" db="EMBL/GenBank/DDBJ databases">
        <authorList>
            <person name="de Groot N.N."/>
        </authorList>
    </citation>
    <scope>NUCLEOTIDE SEQUENCE [LARGE SCALE GENOMIC DNA]</scope>
    <source>
        <strain evidence="2 3">DSM 22012</strain>
    </source>
</reference>
<dbReference type="AlphaFoldDB" id="A0A1H6D9B0"/>
<accession>A0A1H6D9B0</accession>
<protein>
    <recommendedName>
        <fullName evidence="1">Cupin type-2 domain-containing protein</fullName>
    </recommendedName>
</protein>
<gene>
    <name evidence="2" type="ORF">SAMN05444390_105253</name>
</gene>
<dbReference type="Proteomes" id="UP000236745">
    <property type="component" value="Unassembled WGS sequence"/>
</dbReference>